<dbReference type="Pfam" id="PF05918">
    <property type="entry name" value="API5"/>
    <property type="match status" value="2"/>
</dbReference>
<dbReference type="InterPro" id="IPR008383">
    <property type="entry name" value="API5"/>
</dbReference>
<dbReference type="PANTHER" id="PTHR12758">
    <property type="entry name" value="APOPTOSIS INHIBITOR 5-RELATED"/>
    <property type="match status" value="1"/>
</dbReference>
<feature type="region of interest" description="Disordered" evidence="2">
    <location>
        <begin position="816"/>
        <end position="954"/>
    </location>
</feature>
<evidence type="ECO:0000256" key="2">
    <source>
        <dbReference type="SAM" id="MobiDB-lite"/>
    </source>
</evidence>
<name>A0A8S1ZGH6_ARAAE</name>
<dbReference type="Gene3D" id="3.40.50.300">
    <property type="entry name" value="P-loop containing nucleotide triphosphate hydrolases"/>
    <property type="match status" value="2"/>
</dbReference>
<evidence type="ECO:0000313" key="4">
    <source>
        <dbReference type="Proteomes" id="UP000682877"/>
    </source>
</evidence>
<keyword evidence="4" id="KW-1185">Reference proteome</keyword>
<gene>
    <name evidence="3" type="ORF">AARE701A_LOCUS2318</name>
</gene>
<evidence type="ECO:0008006" key="5">
    <source>
        <dbReference type="Google" id="ProtNLM"/>
    </source>
</evidence>
<dbReference type="InterPro" id="IPR038765">
    <property type="entry name" value="Papain-like_cys_pep_sf"/>
</dbReference>
<dbReference type="EMBL" id="LR999451">
    <property type="protein sequence ID" value="CAE5958740.1"/>
    <property type="molecule type" value="Genomic_DNA"/>
</dbReference>
<organism evidence="3 4">
    <name type="scientific">Arabidopsis arenosa</name>
    <name type="common">Sand rock-cress</name>
    <name type="synonym">Cardaminopsis arenosa</name>
    <dbReference type="NCBI Taxonomy" id="38785"/>
    <lineage>
        <taxon>Eukaryota</taxon>
        <taxon>Viridiplantae</taxon>
        <taxon>Streptophyta</taxon>
        <taxon>Embryophyta</taxon>
        <taxon>Tracheophyta</taxon>
        <taxon>Spermatophyta</taxon>
        <taxon>Magnoliopsida</taxon>
        <taxon>eudicotyledons</taxon>
        <taxon>Gunneridae</taxon>
        <taxon>Pentapetalae</taxon>
        <taxon>rosids</taxon>
        <taxon>malvids</taxon>
        <taxon>Brassicales</taxon>
        <taxon>Brassicaceae</taxon>
        <taxon>Camelineae</taxon>
        <taxon>Arabidopsis</taxon>
    </lineage>
</organism>
<proteinExistence type="predicted"/>
<feature type="compositionally biased region" description="Basic and acidic residues" evidence="2">
    <location>
        <begin position="900"/>
        <end position="911"/>
    </location>
</feature>
<accession>A0A8S1ZGH6</accession>
<feature type="compositionally biased region" description="Basic and acidic residues" evidence="2">
    <location>
        <begin position="872"/>
        <end position="881"/>
    </location>
</feature>
<feature type="compositionally biased region" description="Polar residues" evidence="2">
    <location>
        <begin position="933"/>
        <end position="942"/>
    </location>
</feature>
<dbReference type="Proteomes" id="UP000682877">
    <property type="component" value="Chromosome 1"/>
</dbReference>
<dbReference type="GO" id="GO:0043067">
    <property type="term" value="P:regulation of programmed cell death"/>
    <property type="evidence" value="ECO:0007669"/>
    <property type="project" value="TreeGrafter"/>
</dbReference>
<dbReference type="PANTHER" id="PTHR12758:SF19">
    <property type="entry name" value="APOPTOSIS INHIBITOR 5"/>
    <property type="match status" value="1"/>
</dbReference>
<dbReference type="AlphaFoldDB" id="A0A8S1ZGH6"/>
<dbReference type="Gene3D" id="3.90.70.10">
    <property type="entry name" value="Cysteine proteinases"/>
    <property type="match status" value="1"/>
</dbReference>
<keyword evidence="1" id="KW-0053">Apoptosis</keyword>
<dbReference type="InterPro" id="IPR027417">
    <property type="entry name" value="P-loop_NTPase"/>
</dbReference>
<dbReference type="SUPFAM" id="SSF54001">
    <property type="entry name" value="Cysteine proteinases"/>
    <property type="match status" value="1"/>
</dbReference>
<feature type="compositionally biased region" description="Acidic residues" evidence="2">
    <location>
        <begin position="831"/>
        <end position="847"/>
    </location>
</feature>
<dbReference type="GO" id="GO:0003729">
    <property type="term" value="F:mRNA binding"/>
    <property type="evidence" value="ECO:0007669"/>
    <property type="project" value="TreeGrafter"/>
</dbReference>
<dbReference type="CDD" id="cd02619">
    <property type="entry name" value="Peptidase_C1"/>
    <property type="match status" value="1"/>
</dbReference>
<reference evidence="3" key="1">
    <citation type="submission" date="2021-01" db="EMBL/GenBank/DDBJ databases">
        <authorList>
            <person name="Bezrukov I."/>
        </authorList>
    </citation>
    <scope>NUCLEOTIDE SEQUENCE</scope>
</reference>
<sequence length="954" mass="107701">MILPGITLIVSPLVSLMIDQLKHLPSIIKGGLLSSSQVVATVAFGMGLDKGDVGAVIHFSVPGSVEEYVQAMQKIFDTIGAGGSAIPTYASTTQHMLHFEFPQVFSKHSGCTKYHSCSNSEEVSRKARVTCLQYTQLWPLAYVLQQQMSWLRFNSEAVAAISVSNTSELSSGAKQTLNLQSRILDYFNGDEKCDTLSKTTQNWSHNFRPSYMRLKASMLFSELKAECILAMTATATTITLQAVMSALEIPSTNLIQKSQLIDNFELSVSLTSSYKMSETEDDQLIKKLREFDKHLDDSTDKEQNVQDYEGIIELSKANIKTKKLGAQLIPRYFKFFPSLKIEAFEAYLDIIQEVNTECLTGYVTEEEFETFMDFWNSLSTLEEKDGMQKVVEILEQVANLHSPLKVLDPHHIDRFISCLQTALPFYAKGAQGSHRNFAYYLNKNIMPVFDQLPEAKLKKLNLLRAVAKRLLYPTDQEARQMLEQDVNRVKKASDRPDSLNLLPDDCKELLNERGTCHLNEEHASLLVDLQKLRDAKHEGPFILNDNNHVAQLCCRMKESELLPFMRLLGTPWIPILGEVRDQLSHLLCWAYASSDQFNGVRILHNLEKRSSPPLCTWYLCCYCNPEELQRRANIEEQHHCYGFTIEMALLHIKTYGIPRELVKVFDCKVHQPSSVVCDILMKKRTLKNVRRINTLEEALQELQWQPIGADVAHYKGMGEQGRAVYYGPADIRIPDPYFVGYHSVIIAGLDVINGELVAVCKDSHGDLQGDDGYIYVSLSTLYIPVGVDIEGKKLVRGYSEFMHLLTNFVAIDMDVNEDEDEKGDAGKDEEAREEEEPKEEEIEDDPSYVEYEPVAKRRRASTGGFSSSVVAAKEHAIAQDRKPKKGRKEFTQHGSGSGNSKDKPQISEKAKAPLGGESEGQKRDEFEVRENMLNRSGSQTHKLNAEELPESNEE</sequence>
<evidence type="ECO:0000256" key="1">
    <source>
        <dbReference type="ARBA" id="ARBA00022703"/>
    </source>
</evidence>
<evidence type="ECO:0000313" key="3">
    <source>
        <dbReference type="EMBL" id="CAE5958740.1"/>
    </source>
</evidence>
<protein>
    <recommendedName>
        <fullName evidence="5">Helicase C-terminal domain-containing protein</fullName>
    </recommendedName>
</protein>
<feature type="compositionally biased region" description="Basic and acidic residues" evidence="2">
    <location>
        <begin position="919"/>
        <end position="932"/>
    </location>
</feature>
<dbReference type="SUPFAM" id="SSF52540">
    <property type="entry name" value="P-loop containing nucleoside triphosphate hydrolases"/>
    <property type="match status" value="1"/>
</dbReference>
<dbReference type="GO" id="GO:0005634">
    <property type="term" value="C:nucleus"/>
    <property type="evidence" value="ECO:0007669"/>
    <property type="project" value="TreeGrafter"/>
</dbReference>